<evidence type="ECO:0000256" key="5">
    <source>
        <dbReference type="ARBA" id="ARBA00022853"/>
    </source>
</evidence>
<dbReference type="InterPro" id="IPR023801">
    <property type="entry name" value="His_deacetylse_dom"/>
</dbReference>
<reference evidence="13" key="1">
    <citation type="journal article" date="2013" name="Genome Announc.">
        <title>Genome sequence of the basidiomycetous yeast Pseudozyma antarctica T-34, a producer of the glycolipid biosurfactants mannosylerythritol lipids.</title>
        <authorList>
            <person name="Morita T."/>
            <person name="Koike H."/>
            <person name="Koyama Y."/>
            <person name="Hagiwara H."/>
            <person name="Ito E."/>
            <person name="Fukuoka T."/>
            <person name="Imura T."/>
            <person name="Machida M."/>
            <person name="Kitamoto D."/>
        </authorList>
    </citation>
    <scope>NUCLEOTIDE SEQUENCE [LARGE SCALE GENOMIC DNA]</scope>
    <source>
        <strain evidence="13">T-34</strain>
    </source>
</reference>
<organism evidence="12 13">
    <name type="scientific">Pseudozyma antarctica (strain T-34)</name>
    <name type="common">Yeast</name>
    <name type="synonym">Candida antarctica</name>
    <dbReference type="NCBI Taxonomy" id="1151754"/>
    <lineage>
        <taxon>Eukaryota</taxon>
        <taxon>Fungi</taxon>
        <taxon>Dikarya</taxon>
        <taxon>Basidiomycota</taxon>
        <taxon>Ustilaginomycotina</taxon>
        <taxon>Ustilaginomycetes</taxon>
        <taxon>Ustilaginales</taxon>
        <taxon>Ustilaginaceae</taxon>
        <taxon>Moesziomyces</taxon>
    </lineage>
</organism>
<dbReference type="PANTHER" id="PTHR10625:SF2">
    <property type="entry name" value="HISTONE DEACETYLASE"/>
    <property type="match status" value="1"/>
</dbReference>
<evidence type="ECO:0000313" key="12">
    <source>
        <dbReference type="EMBL" id="GAC74575.1"/>
    </source>
</evidence>
<feature type="region of interest" description="Disordered" evidence="10">
    <location>
        <begin position="550"/>
        <end position="612"/>
    </location>
</feature>
<evidence type="ECO:0000259" key="11">
    <source>
        <dbReference type="Pfam" id="PF00850"/>
    </source>
</evidence>
<dbReference type="OrthoDB" id="1918432at2759"/>
<dbReference type="STRING" id="1151754.M9M2Y7"/>
<dbReference type="InterPro" id="IPR003084">
    <property type="entry name" value="HDAC_I/II"/>
</dbReference>
<evidence type="ECO:0000256" key="3">
    <source>
        <dbReference type="ARBA" id="ARBA00022491"/>
    </source>
</evidence>
<dbReference type="PANTHER" id="PTHR10625">
    <property type="entry name" value="HISTONE DEACETYLASE HDAC1-RELATED"/>
    <property type="match status" value="1"/>
</dbReference>
<evidence type="ECO:0000256" key="9">
    <source>
        <dbReference type="ARBA" id="ARBA00061569"/>
    </source>
</evidence>
<keyword evidence="3" id="KW-0678">Repressor</keyword>
<dbReference type="Proteomes" id="UP000011976">
    <property type="component" value="Unassembled WGS sequence"/>
</dbReference>
<sequence length="612" mass="68231">MNPSLNPSLIIASSPLPSIQPATRSIQHRLARPLRSLPLTAMEPAPVFRTPRKKVAYYYDHDVGNFSYGLGHPMKPHRMRMTHNLVTNYGLHKKMDILRPKRATRDQMTRFHTDEYVDFLHRVTPETVHELTNEGTRYLIGEDCPAFDGLYEFCSISAGGSLAAATRLNSGESDVAINWAGGLHHAKKREASGFCYVNDIVLAILELLRVHLRVLYIDIDIHHGDGVEEAFYTTDRVMTASFHKFGDFFPGTGDVRDVGMKRGKNYCVNVPLRDGIGDTEFGNIFRPVISHIMDWYRPGAVVLQCGADSLAGDKLGCFNLSMRGHADCVAFMQTFDVPLITLGGGGYTVRNVARTWTYETGLLVGQRLDEDLPFNDYIQYFGPEYKLEVPPTSMDNLNTREYLDNLRTKVIDNLRQLPSAPGVQMQEVPRTTLNPADVEVSDDEDSDLDERISQRLRDAHVQNWHDELSDDEDAHGVSAWEAATSRRSSTVSNGRRKPGIMDPIRPFEHDLGLKYVAQNGAGAAKGKGRTKRTFFAARAAKPVLADLHLDEDDADSDDDDDHRGQALRQSTRSVRSRLLANDAPVVRDATPLSDDMGSPALSTAAPSVRGRR</sequence>
<evidence type="ECO:0000256" key="8">
    <source>
        <dbReference type="ARBA" id="ARBA00023242"/>
    </source>
</evidence>
<protein>
    <recommendedName>
        <fullName evidence="2">histone deacetylase</fullName>
        <ecNumber evidence="2">3.5.1.98</ecNumber>
    </recommendedName>
</protein>
<keyword evidence="4" id="KW-0378">Hydrolase</keyword>
<dbReference type="InterPro" id="IPR000286">
    <property type="entry name" value="HDACs"/>
</dbReference>
<dbReference type="GO" id="GO:0141221">
    <property type="term" value="F:histone deacetylase activity, hydrolytic mechanism"/>
    <property type="evidence" value="ECO:0007669"/>
    <property type="project" value="UniProtKB-EC"/>
</dbReference>
<proteinExistence type="inferred from homology"/>
<evidence type="ECO:0000256" key="2">
    <source>
        <dbReference type="ARBA" id="ARBA00012111"/>
    </source>
</evidence>
<dbReference type="PRINTS" id="PR01270">
    <property type="entry name" value="HDASUPER"/>
</dbReference>
<keyword evidence="7" id="KW-0804">Transcription</keyword>
<dbReference type="InterPro" id="IPR037138">
    <property type="entry name" value="His_deacetylse_dom_sf"/>
</dbReference>
<dbReference type="Gene3D" id="3.40.800.20">
    <property type="entry name" value="Histone deacetylase domain"/>
    <property type="match status" value="1"/>
</dbReference>
<dbReference type="GO" id="GO:0032221">
    <property type="term" value="C:Rpd3S complex"/>
    <property type="evidence" value="ECO:0007669"/>
    <property type="project" value="UniProtKB-ARBA"/>
</dbReference>
<comment type="subcellular location">
    <subcellularLocation>
        <location evidence="1">Nucleus</location>
    </subcellularLocation>
</comment>
<gene>
    <name evidence="12" type="ORF">PANT_12c00039</name>
</gene>
<evidence type="ECO:0000256" key="1">
    <source>
        <dbReference type="ARBA" id="ARBA00004123"/>
    </source>
</evidence>
<feature type="region of interest" description="Disordered" evidence="10">
    <location>
        <begin position="469"/>
        <end position="503"/>
    </location>
</feature>
<dbReference type="SUPFAM" id="SSF52768">
    <property type="entry name" value="Arginase/deacetylase"/>
    <property type="match status" value="1"/>
</dbReference>
<dbReference type="FunFam" id="3.40.800.20:FF:000001">
    <property type="entry name" value="Histone deacetylase"/>
    <property type="match status" value="1"/>
</dbReference>
<dbReference type="GO" id="GO:0031507">
    <property type="term" value="P:heterochromatin formation"/>
    <property type="evidence" value="ECO:0007669"/>
    <property type="project" value="TreeGrafter"/>
</dbReference>
<dbReference type="AlphaFoldDB" id="M9M2Y7"/>
<dbReference type="EMBL" id="DF196778">
    <property type="protein sequence ID" value="GAC74575.1"/>
    <property type="molecule type" value="Genomic_DNA"/>
</dbReference>
<evidence type="ECO:0000256" key="4">
    <source>
        <dbReference type="ARBA" id="ARBA00022801"/>
    </source>
</evidence>
<evidence type="ECO:0000313" key="13">
    <source>
        <dbReference type="Proteomes" id="UP000011976"/>
    </source>
</evidence>
<dbReference type="PRINTS" id="PR01271">
    <property type="entry name" value="HISDACETLASE"/>
</dbReference>
<dbReference type="InterPro" id="IPR023696">
    <property type="entry name" value="Ureohydrolase_dom_sf"/>
</dbReference>
<feature type="region of interest" description="Disordered" evidence="10">
    <location>
        <begin position="418"/>
        <end position="445"/>
    </location>
</feature>
<accession>M9M2Y7</accession>
<keyword evidence="8" id="KW-0539">Nucleus</keyword>
<dbReference type="Pfam" id="PF00850">
    <property type="entry name" value="Hist_deacetyl"/>
    <property type="match status" value="1"/>
</dbReference>
<comment type="similarity">
    <text evidence="9">Belongs to the histone deacetylase family. HD Type 1 subfamily.</text>
</comment>
<dbReference type="EC" id="3.5.1.98" evidence="2"/>
<name>M9M2Y7_PSEA3</name>
<keyword evidence="6" id="KW-0805">Transcription regulation</keyword>
<evidence type="ECO:0000256" key="7">
    <source>
        <dbReference type="ARBA" id="ARBA00023163"/>
    </source>
</evidence>
<evidence type="ECO:0000256" key="10">
    <source>
        <dbReference type="SAM" id="MobiDB-lite"/>
    </source>
</evidence>
<dbReference type="GO" id="GO:0070210">
    <property type="term" value="C:Rpd3L-Expanded complex"/>
    <property type="evidence" value="ECO:0007669"/>
    <property type="project" value="TreeGrafter"/>
</dbReference>
<feature type="domain" description="Histone deacetylase" evidence="11">
    <location>
        <begin position="72"/>
        <end position="360"/>
    </location>
</feature>
<evidence type="ECO:0000256" key="6">
    <source>
        <dbReference type="ARBA" id="ARBA00023015"/>
    </source>
</evidence>
<feature type="compositionally biased region" description="Acidic residues" evidence="10">
    <location>
        <begin position="550"/>
        <end position="560"/>
    </location>
</feature>
<keyword evidence="5" id="KW-0156">Chromatin regulator</keyword>